<name>A0A438FL10_VITVI</name>
<evidence type="ECO:0000256" key="11">
    <source>
        <dbReference type="ARBA" id="ARBA00023136"/>
    </source>
</evidence>
<feature type="transmembrane region" description="Helical" evidence="13">
    <location>
        <begin position="68"/>
        <end position="88"/>
    </location>
</feature>
<keyword evidence="5 13" id="KW-0812">Transmembrane</keyword>
<dbReference type="PANTHER" id="PTHR12888:SF0">
    <property type="entry name" value="PEROXISOME ASSEMBLY PROTEIN 12"/>
    <property type="match status" value="1"/>
</dbReference>
<accession>A0A438FL10</accession>
<proteinExistence type="inferred from homology"/>
<evidence type="ECO:0000256" key="4">
    <source>
        <dbReference type="ARBA" id="ARBA00022448"/>
    </source>
</evidence>
<evidence type="ECO:0000256" key="10">
    <source>
        <dbReference type="ARBA" id="ARBA00022989"/>
    </source>
</evidence>
<dbReference type="GO" id="GO:0016558">
    <property type="term" value="P:protein import into peroxisome matrix"/>
    <property type="evidence" value="ECO:0007669"/>
    <property type="project" value="InterPro"/>
</dbReference>
<keyword evidence="11 13" id="KW-0472">Membrane</keyword>
<organism evidence="15 16">
    <name type="scientific">Vitis vinifera</name>
    <name type="common">Grape</name>
    <dbReference type="NCBI Taxonomy" id="29760"/>
    <lineage>
        <taxon>Eukaryota</taxon>
        <taxon>Viridiplantae</taxon>
        <taxon>Streptophyta</taxon>
        <taxon>Embryophyta</taxon>
        <taxon>Tracheophyta</taxon>
        <taxon>Spermatophyta</taxon>
        <taxon>Magnoliopsida</taxon>
        <taxon>eudicotyledons</taxon>
        <taxon>Gunneridae</taxon>
        <taxon>Pentapetalae</taxon>
        <taxon>rosids</taxon>
        <taxon>Vitales</taxon>
        <taxon>Vitaceae</taxon>
        <taxon>Viteae</taxon>
        <taxon>Vitis</taxon>
    </lineage>
</organism>
<evidence type="ECO:0000256" key="7">
    <source>
        <dbReference type="ARBA" id="ARBA00022771"/>
    </source>
</evidence>
<evidence type="ECO:0000256" key="3">
    <source>
        <dbReference type="ARBA" id="ARBA00008704"/>
    </source>
</evidence>
<protein>
    <submittedName>
        <fullName evidence="15">Peroxisome biogenesis protein 12</fullName>
    </submittedName>
</protein>
<evidence type="ECO:0000259" key="14">
    <source>
        <dbReference type="Pfam" id="PF04757"/>
    </source>
</evidence>
<evidence type="ECO:0000256" key="1">
    <source>
        <dbReference type="ARBA" id="ARBA00004585"/>
    </source>
</evidence>
<evidence type="ECO:0000256" key="8">
    <source>
        <dbReference type="ARBA" id="ARBA00022833"/>
    </source>
</evidence>
<reference evidence="15 16" key="1">
    <citation type="journal article" date="2018" name="PLoS Genet.">
        <title>Population sequencing reveals clonal diversity and ancestral inbreeding in the grapevine cultivar Chardonnay.</title>
        <authorList>
            <person name="Roach M.J."/>
            <person name="Johnson D.L."/>
            <person name="Bohlmann J."/>
            <person name="van Vuuren H.J."/>
            <person name="Jones S.J."/>
            <person name="Pretorius I.S."/>
            <person name="Schmidt S.A."/>
            <person name="Borneman A.R."/>
        </authorList>
    </citation>
    <scope>NUCLEOTIDE SEQUENCE [LARGE SCALE GENOMIC DNA]</scope>
    <source>
        <strain evidence="16">cv. Chardonnay</strain>
        <tissue evidence="15">Leaf</tissue>
    </source>
</reference>
<dbReference type="AlphaFoldDB" id="A0A438FL10"/>
<keyword evidence="4" id="KW-0813">Transport</keyword>
<keyword evidence="8" id="KW-0862">Zinc</keyword>
<keyword evidence="10 13" id="KW-1133">Transmembrane helix</keyword>
<comment type="pathway">
    <text evidence="2">Protein modification; protein ubiquitination.</text>
</comment>
<evidence type="ECO:0000256" key="5">
    <source>
        <dbReference type="ARBA" id="ARBA00022692"/>
    </source>
</evidence>
<comment type="caution">
    <text evidence="15">The sequence shown here is derived from an EMBL/GenBank/DDBJ whole genome shotgun (WGS) entry which is preliminary data.</text>
</comment>
<keyword evidence="6" id="KW-0479">Metal-binding</keyword>
<comment type="subcellular location">
    <subcellularLocation>
        <location evidence="1">Peroxisome membrane</location>
        <topology evidence="1">Multi-pass membrane protein</topology>
    </subcellularLocation>
</comment>
<dbReference type="InterPro" id="IPR017375">
    <property type="entry name" value="PEX12"/>
</dbReference>
<feature type="domain" description="Pex N-terminal" evidence="14">
    <location>
        <begin position="20"/>
        <end position="71"/>
    </location>
</feature>
<dbReference type="Proteomes" id="UP000288805">
    <property type="component" value="Unassembled WGS sequence"/>
</dbReference>
<evidence type="ECO:0000256" key="12">
    <source>
        <dbReference type="ARBA" id="ARBA00023140"/>
    </source>
</evidence>
<dbReference type="GO" id="GO:0005778">
    <property type="term" value="C:peroxisomal membrane"/>
    <property type="evidence" value="ECO:0007669"/>
    <property type="project" value="UniProtKB-SubCell"/>
</dbReference>
<evidence type="ECO:0000313" key="15">
    <source>
        <dbReference type="EMBL" id="RVW60684.1"/>
    </source>
</evidence>
<comment type="similarity">
    <text evidence="3">Belongs to the pex2/pex10/pex12 family.</text>
</comment>
<dbReference type="OrthoDB" id="107372at2759"/>
<dbReference type="GO" id="GO:0008270">
    <property type="term" value="F:zinc ion binding"/>
    <property type="evidence" value="ECO:0007669"/>
    <property type="project" value="UniProtKB-KW"/>
</dbReference>
<dbReference type="EMBL" id="QGNW01000848">
    <property type="protein sequence ID" value="RVW60684.1"/>
    <property type="molecule type" value="Genomic_DNA"/>
</dbReference>
<dbReference type="PANTHER" id="PTHR12888">
    <property type="entry name" value="PEROXISOME ASSEMBLY PROTEIN 12 PEROXIN-12"/>
    <property type="match status" value="1"/>
</dbReference>
<keyword evidence="12" id="KW-0576">Peroxisome</keyword>
<evidence type="ECO:0000313" key="16">
    <source>
        <dbReference type="Proteomes" id="UP000288805"/>
    </source>
</evidence>
<evidence type="ECO:0000256" key="6">
    <source>
        <dbReference type="ARBA" id="ARBA00022723"/>
    </source>
</evidence>
<evidence type="ECO:0000256" key="9">
    <source>
        <dbReference type="ARBA" id="ARBA00022927"/>
    </source>
</evidence>
<dbReference type="Pfam" id="PF04757">
    <property type="entry name" value="Pex2_Pex12"/>
    <property type="match status" value="1"/>
</dbReference>
<dbReference type="InterPro" id="IPR006845">
    <property type="entry name" value="Pex_N"/>
</dbReference>
<keyword evidence="7" id="KW-0863">Zinc-finger</keyword>
<keyword evidence="9" id="KW-0653">Protein transport</keyword>
<evidence type="ECO:0000256" key="2">
    <source>
        <dbReference type="ARBA" id="ARBA00004906"/>
    </source>
</evidence>
<evidence type="ECO:0000256" key="13">
    <source>
        <dbReference type="SAM" id="Phobius"/>
    </source>
</evidence>
<gene>
    <name evidence="15" type="primary">PEX12_4</name>
    <name evidence="15" type="ORF">CK203_048860</name>
</gene>
<sequence length="100" mass="11382">MLFQVGGQGARPTFFEMSAAQQLPASLRAALTYSIGVLALRRPFLHRVLDYEDEFFALLMLVLESHSLRTTGFLLSMPILSFMLLVFIDKCKEPCFVLFF</sequence>